<name>A9S4D2_PHYPA</name>
<gene>
    <name evidence="2" type="ORF">PHYPA_004836</name>
</gene>
<dbReference type="Gramene" id="Pp3c3_23244V3.1">
    <property type="protein sequence ID" value="PAC:32945076.CDS.1"/>
    <property type="gene ID" value="Pp3c3_23244"/>
</dbReference>
<accession>A9S4D2</accession>
<feature type="compositionally biased region" description="Polar residues" evidence="1">
    <location>
        <begin position="102"/>
        <end position="116"/>
    </location>
</feature>
<reference evidence="2 4" key="2">
    <citation type="journal article" date="2018" name="Plant J.">
        <title>The Physcomitrella patens chromosome-scale assembly reveals moss genome structure and evolution.</title>
        <authorList>
            <person name="Lang D."/>
            <person name="Ullrich K.K."/>
            <person name="Murat F."/>
            <person name="Fuchs J."/>
            <person name="Jenkins J."/>
            <person name="Haas F.B."/>
            <person name="Piednoel M."/>
            <person name="Gundlach H."/>
            <person name="Van Bel M."/>
            <person name="Meyberg R."/>
            <person name="Vives C."/>
            <person name="Morata J."/>
            <person name="Symeonidi A."/>
            <person name="Hiss M."/>
            <person name="Muchero W."/>
            <person name="Kamisugi Y."/>
            <person name="Saleh O."/>
            <person name="Blanc G."/>
            <person name="Decker E.L."/>
            <person name="van Gessel N."/>
            <person name="Grimwood J."/>
            <person name="Hayes R.D."/>
            <person name="Graham S.W."/>
            <person name="Gunter L.E."/>
            <person name="McDaniel S.F."/>
            <person name="Hoernstein S.N.W."/>
            <person name="Larsson A."/>
            <person name="Li F.W."/>
            <person name="Perroud P.F."/>
            <person name="Phillips J."/>
            <person name="Ranjan P."/>
            <person name="Rokshar D.S."/>
            <person name="Rothfels C.J."/>
            <person name="Schneider L."/>
            <person name="Shu S."/>
            <person name="Stevenson D.W."/>
            <person name="Thummler F."/>
            <person name="Tillich M."/>
            <person name="Villarreal Aguilar J.C."/>
            <person name="Widiez T."/>
            <person name="Wong G.K."/>
            <person name="Wymore A."/>
            <person name="Zhang Y."/>
            <person name="Zimmer A.D."/>
            <person name="Quatrano R.S."/>
            <person name="Mayer K.F.X."/>
            <person name="Goodstein D."/>
            <person name="Casacuberta J.M."/>
            <person name="Vandepoele K."/>
            <person name="Reski R."/>
            <person name="Cuming A.C."/>
            <person name="Tuskan G.A."/>
            <person name="Maumus F."/>
            <person name="Salse J."/>
            <person name="Schmutz J."/>
            <person name="Rensing S.A."/>
        </authorList>
    </citation>
    <scope>NUCLEOTIDE SEQUENCE [LARGE SCALE GENOMIC DNA]</scope>
    <source>
        <strain evidence="3 4">cv. Gransden 2004</strain>
    </source>
</reference>
<dbReference type="EnsemblPlants" id="Pp3c3_23244V3.1">
    <property type="protein sequence ID" value="PAC:32945076.CDS.1"/>
    <property type="gene ID" value="Pp3c3_23244"/>
</dbReference>
<dbReference type="EMBL" id="ABEU02000003">
    <property type="protein sequence ID" value="PNR57842.1"/>
    <property type="molecule type" value="Genomic_DNA"/>
</dbReference>
<feature type="region of interest" description="Disordered" evidence="1">
    <location>
        <begin position="97"/>
        <end position="116"/>
    </location>
</feature>
<organism evidence="2">
    <name type="scientific">Physcomitrium patens</name>
    <name type="common">Spreading-leaved earth moss</name>
    <name type="synonym">Physcomitrella patens</name>
    <dbReference type="NCBI Taxonomy" id="3218"/>
    <lineage>
        <taxon>Eukaryota</taxon>
        <taxon>Viridiplantae</taxon>
        <taxon>Streptophyta</taxon>
        <taxon>Embryophyta</taxon>
        <taxon>Bryophyta</taxon>
        <taxon>Bryophytina</taxon>
        <taxon>Bryopsida</taxon>
        <taxon>Funariidae</taxon>
        <taxon>Funariales</taxon>
        <taxon>Funariaceae</taxon>
        <taxon>Physcomitrium</taxon>
    </lineage>
</organism>
<dbReference type="AlphaFoldDB" id="A9S4D2"/>
<evidence type="ECO:0000256" key="1">
    <source>
        <dbReference type="SAM" id="MobiDB-lite"/>
    </source>
</evidence>
<reference evidence="2 4" key="1">
    <citation type="journal article" date="2008" name="Science">
        <title>The Physcomitrella genome reveals evolutionary insights into the conquest of land by plants.</title>
        <authorList>
            <person name="Rensing S."/>
            <person name="Lang D."/>
            <person name="Zimmer A."/>
            <person name="Terry A."/>
            <person name="Salamov A."/>
            <person name="Shapiro H."/>
            <person name="Nishiyama T."/>
            <person name="Perroud P.-F."/>
            <person name="Lindquist E."/>
            <person name="Kamisugi Y."/>
            <person name="Tanahashi T."/>
            <person name="Sakakibara K."/>
            <person name="Fujita T."/>
            <person name="Oishi K."/>
            <person name="Shin-I T."/>
            <person name="Kuroki Y."/>
            <person name="Toyoda A."/>
            <person name="Suzuki Y."/>
            <person name="Hashimoto A."/>
            <person name="Yamaguchi K."/>
            <person name="Sugano A."/>
            <person name="Kohara Y."/>
            <person name="Fujiyama A."/>
            <person name="Anterola A."/>
            <person name="Aoki S."/>
            <person name="Ashton N."/>
            <person name="Barbazuk W.B."/>
            <person name="Barker E."/>
            <person name="Bennetzen J."/>
            <person name="Bezanilla M."/>
            <person name="Blankenship R."/>
            <person name="Cho S.H."/>
            <person name="Dutcher S."/>
            <person name="Estelle M."/>
            <person name="Fawcett J.A."/>
            <person name="Gundlach H."/>
            <person name="Hanada K."/>
            <person name="Heyl A."/>
            <person name="Hicks K.A."/>
            <person name="Hugh J."/>
            <person name="Lohr M."/>
            <person name="Mayer K."/>
            <person name="Melkozernov A."/>
            <person name="Murata T."/>
            <person name="Nelson D."/>
            <person name="Pils B."/>
            <person name="Prigge M."/>
            <person name="Reiss B."/>
            <person name="Renner T."/>
            <person name="Rombauts S."/>
            <person name="Rushton P."/>
            <person name="Sanderfoot A."/>
            <person name="Schween G."/>
            <person name="Shiu S.-H."/>
            <person name="Stueber K."/>
            <person name="Theodoulou F.L."/>
            <person name="Tu H."/>
            <person name="Van de Peer Y."/>
            <person name="Verrier P.J."/>
            <person name="Waters E."/>
            <person name="Wood A."/>
            <person name="Yang L."/>
            <person name="Cove D."/>
            <person name="Cuming A."/>
            <person name="Hasebe M."/>
            <person name="Lucas S."/>
            <person name="Mishler D.B."/>
            <person name="Reski R."/>
            <person name="Grigoriev I."/>
            <person name="Quatrano R.S."/>
            <person name="Boore J.L."/>
        </authorList>
    </citation>
    <scope>NUCLEOTIDE SEQUENCE [LARGE SCALE GENOMIC DNA]</scope>
    <source>
        <strain evidence="3 4">cv. Gransden 2004</strain>
    </source>
</reference>
<evidence type="ECO:0000313" key="2">
    <source>
        <dbReference type="EMBL" id="PNR57842.1"/>
    </source>
</evidence>
<keyword evidence="4" id="KW-1185">Reference proteome</keyword>
<evidence type="ECO:0000313" key="4">
    <source>
        <dbReference type="Proteomes" id="UP000006727"/>
    </source>
</evidence>
<sequence>MRTSISCDPCEPCIGFHESATLRVGICGSSSVPCKVSFNLDWKCCWNLPEHGLSDSSSTSKSPSLAEAAAAAANAAMDDRWTVRIRQRRGDGRFAAALGASAENQGPSTRSMLRET</sequence>
<evidence type="ECO:0000313" key="3">
    <source>
        <dbReference type="EnsemblPlants" id="PAC:32945076.CDS.1"/>
    </source>
</evidence>
<reference evidence="3" key="3">
    <citation type="submission" date="2020-12" db="UniProtKB">
        <authorList>
            <consortium name="EnsemblPlants"/>
        </authorList>
    </citation>
    <scope>IDENTIFICATION</scope>
</reference>
<dbReference type="Proteomes" id="UP000006727">
    <property type="component" value="Chromosome 3"/>
</dbReference>
<proteinExistence type="predicted"/>
<dbReference type="InParanoid" id="A9S4D2"/>
<protein>
    <submittedName>
        <fullName evidence="2 3">Uncharacterized protein</fullName>
    </submittedName>
</protein>